<gene>
    <name evidence="1" type="ORF">PIB30_048070</name>
</gene>
<name>A0ABU6UFM0_9FABA</name>
<dbReference type="EMBL" id="JASCZI010121141">
    <property type="protein sequence ID" value="MED6160080.1"/>
    <property type="molecule type" value="Genomic_DNA"/>
</dbReference>
<evidence type="ECO:0000313" key="2">
    <source>
        <dbReference type="Proteomes" id="UP001341840"/>
    </source>
</evidence>
<organism evidence="1 2">
    <name type="scientific">Stylosanthes scabra</name>
    <dbReference type="NCBI Taxonomy" id="79078"/>
    <lineage>
        <taxon>Eukaryota</taxon>
        <taxon>Viridiplantae</taxon>
        <taxon>Streptophyta</taxon>
        <taxon>Embryophyta</taxon>
        <taxon>Tracheophyta</taxon>
        <taxon>Spermatophyta</taxon>
        <taxon>Magnoliopsida</taxon>
        <taxon>eudicotyledons</taxon>
        <taxon>Gunneridae</taxon>
        <taxon>Pentapetalae</taxon>
        <taxon>rosids</taxon>
        <taxon>fabids</taxon>
        <taxon>Fabales</taxon>
        <taxon>Fabaceae</taxon>
        <taxon>Papilionoideae</taxon>
        <taxon>50 kb inversion clade</taxon>
        <taxon>dalbergioids sensu lato</taxon>
        <taxon>Dalbergieae</taxon>
        <taxon>Pterocarpus clade</taxon>
        <taxon>Stylosanthes</taxon>
    </lineage>
</organism>
<dbReference type="Proteomes" id="UP001341840">
    <property type="component" value="Unassembled WGS sequence"/>
</dbReference>
<protein>
    <submittedName>
        <fullName evidence="1">Uncharacterized protein</fullName>
    </submittedName>
</protein>
<keyword evidence="2" id="KW-1185">Reference proteome</keyword>
<comment type="caution">
    <text evidence="1">The sequence shown here is derived from an EMBL/GenBank/DDBJ whole genome shotgun (WGS) entry which is preliminary data.</text>
</comment>
<evidence type="ECO:0000313" key="1">
    <source>
        <dbReference type="EMBL" id="MED6160080.1"/>
    </source>
</evidence>
<reference evidence="1 2" key="1">
    <citation type="journal article" date="2023" name="Plants (Basel)">
        <title>Bridging the Gap: Combining Genomics and Transcriptomics Approaches to Understand Stylosanthes scabra, an Orphan Legume from the Brazilian Caatinga.</title>
        <authorList>
            <person name="Ferreira-Neto J.R.C."/>
            <person name="da Silva M.D."/>
            <person name="Binneck E."/>
            <person name="de Melo N.F."/>
            <person name="da Silva R.H."/>
            <person name="de Melo A.L.T.M."/>
            <person name="Pandolfi V."/>
            <person name="Bustamante F.O."/>
            <person name="Brasileiro-Vidal A.C."/>
            <person name="Benko-Iseppon A.M."/>
        </authorList>
    </citation>
    <scope>NUCLEOTIDE SEQUENCE [LARGE SCALE GENOMIC DNA]</scope>
    <source>
        <tissue evidence="1">Leaves</tissue>
    </source>
</reference>
<sequence length="139" mass="16484">MFKLLAHLSQINTFEPSPWPRYKPRKTFLMITEVYTAALIDKMKGKSRKAGIRWEPRAFLTRYTEIKQEEFKAEVAGESERNERITTKHRRSLLDQMCTQHMEHAYASRRGRHAQKAVSAQMRTHRKLACVRIRGFQHL</sequence>
<proteinExistence type="predicted"/>
<accession>A0ABU6UFM0</accession>